<dbReference type="GO" id="GO:0005886">
    <property type="term" value="C:plasma membrane"/>
    <property type="evidence" value="ECO:0007669"/>
    <property type="project" value="UniProtKB-SubCell"/>
</dbReference>
<sequence length="207" mass="22280">MDLIFDAEIVGSIAFAVSGAIVAMERRLDFFGIIILAVITTVGGGIVRDLLLGNIPPVAFTDPVYLFVAIGTALAVVLLHKRTADKRVARILASMRYFDAIGLGIFTAVGLVTAIQLRPGEPYLAVSVAVMTGVGGGVLRDILANRVPLILRREIYAVASIVGAVIGYFAYRISRDFAILTCVVIVVAIRLYAIHKDIHLPNFREKS</sequence>
<evidence type="ECO:0000256" key="7">
    <source>
        <dbReference type="SAM" id="Phobius"/>
    </source>
</evidence>
<dbReference type="Proteomes" id="UP000623172">
    <property type="component" value="Unassembled WGS sequence"/>
</dbReference>
<evidence type="ECO:0000256" key="5">
    <source>
        <dbReference type="ARBA" id="ARBA00022989"/>
    </source>
</evidence>
<comment type="subcellular location">
    <subcellularLocation>
        <location evidence="1">Cell membrane</location>
        <topology evidence="1">Multi-pass membrane protein</topology>
    </subcellularLocation>
</comment>
<evidence type="ECO:0000256" key="4">
    <source>
        <dbReference type="ARBA" id="ARBA00022692"/>
    </source>
</evidence>
<keyword evidence="4 7" id="KW-0812">Transmembrane</keyword>
<dbReference type="Pfam" id="PF03458">
    <property type="entry name" value="Gly_transporter"/>
    <property type="match status" value="2"/>
</dbReference>
<dbReference type="AlphaFoldDB" id="A0A926HPP7"/>
<feature type="transmembrane region" description="Helical" evidence="7">
    <location>
        <begin position="63"/>
        <end position="79"/>
    </location>
</feature>
<keyword evidence="10" id="KW-1185">Reference proteome</keyword>
<evidence type="ECO:0000256" key="2">
    <source>
        <dbReference type="ARBA" id="ARBA00008193"/>
    </source>
</evidence>
<feature type="domain" description="Glycine transporter" evidence="8">
    <location>
        <begin position="97"/>
        <end position="171"/>
    </location>
</feature>
<keyword evidence="3" id="KW-1003">Cell membrane</keyword>
<evidence type="ECO:0000256" key="1">
    <source>
        <dbReference type="ARBA" id="ARBA00004651"/>
    </source>
</evidence>
<comment type="similarity">
    <text evidence="2">Belongs to the UPF0126 family.</text>
</comment>
<dbReference type="PANTHER" id="PTHR30506:SF3">
    <property type="entry name" value="UPF0126 INNER MEMBRANE PROTEIN YADS-RELATED"/>
    <property type="match status" value="1"/>
</dbReference>
<evidence type="ECO:0000256" key="3">
    <source>
        <dbReference type="ARBA" id="ARBA00022475"/>
    </source>
</evidence>
<feature type="transmembrane region" description="Helical" evidence="7">
    <location>
        <begin position="100"/>
        <end position="117"/>
    </location>
</feature>
<protein>
    <submittedName>
        <fullName evidence="9">Trimeric intracellular cation channel family protein</fullName>
    </submittedName>
</protein>
<dbReference type="RefSeq" id="WP_249316030.1">
    <property type="nucleotide sequence ID" value="NZ_JACRSR010000002.1"/>
</dbReference>
<feature type="transmembrane region" description="Helical" evidence="7">
    <location>
        <begin position="30"/>
        <end position="51"/>
    </location>
</feature>
<keyword evidence="6 7" id="KW-0472">Membrane</keyword>
<feature type="transmembrane region" description="Helical" evidence="7">
    <location>
        <begin position="155"/>
        <end position="171"/>
    </location>
</feature>
<comment type="caution">
    <text evidence="9">The sequence shown here is derived from an EMBL/GenBank/DDBJ whole genome shotgun (WGS) entry which is preliminary data.</text>
</comment>
<evidence type="ECO:0000256" key="6">
    <source>
        <dbReference type="ARBA" id="ARBA00023136"/>
    </source>
</evidence>
<feature type="transmembrane region" description="Helical" evidence="7">
    <location>
        <begin position="123"/>
        <end position="143"/>
    </location>
</feature>
<evidence type="ECO:0000313" key="9">
    <source>
        <dbReference type="EMBL" id="MBC8531438.1"/>
    </source>
</evidence>
<keyword evidence="5 7" id="KW-1133">Transmembrane helix</keyword>
<feature type="transmembrane region" description="Helical" evidence="7">
    <location>
        <begin position="177"/>
        <end position="194"/>
    </location>
</feature>
<feature type="domain" description="Glycine transporter" evidence="8">
    <location>
        <begin position="8"/>
        <end position="80"/>
    </location>
</feature>
<evidence type="ECO:0000313" key="10">
    <source>
        <dbReference type="Proteomes" id="UP000623172"/>
    </source>
</evidence>
<organism evidence="9 10">
    <name type="scientific">Gehongia tenuis</name>
    <dbReference type="NCBI Taxonomy" id="2763655"/>
    <lineage>
        <taxon>Bacteria</taxon>
        <taxon>Bacillati</taxon>
        <taxon>Bacillota</taxon>
        <taxon>Clostridia</taxon>
        <taxon>Christensenellales</taxon>
        <taxon>Christensenellaceae</taxon>
        <taxon>Gehongia</taxon>
    </lineage>
</organism>
<reference evidence="9" key="1">
    <citation type="submission" date="2020-08" db="EMBL/GenBank/DDBJ databases">
        <title>Genome public.</title>
        <authorList>
            <person name="Liu C."/>
            <person name="Sun Q."/>
        </authorList>
    </citation>
    <scope>NUCLEOTIDE SEQUENCE</scope>
    <source>
        <strain evidence="9">NSJ-53</strain>
    </source>
</reference>
<feature type="transmembrane region" description="Helical" evidence="7">
    <location>
        <begin position="6"/>
        <end position="23"/>
    </location>
</feature>
<name>A0A926HPP7_9FIRM</name>
<evidence type="ECO:0000259" key="8">
    <source>
        <dbReference type="Pfam" id="PF03458"/>
    </source>
</evidence>
<dbReference type="InterPro" id="IPR005115">
    <property type="entry name" value="Gly_transporter"/>
</dbReference>
<dbReference type="PANTHER" id="PTHR30506">
    <property type="entry name" value="INNER MEMBRANE PROTEIN"/>
    <property type="match status" value="1"/>
</dbReference>
<accession>A0A926HPP7</accession>
<gene>
    <name evidence="9" type="ORF">H8696_06205</name>
</gene>
<dbReference type="EMBL" id="JACRSR010000002">
    <property type="protein sequence ID" value="MBC8531438.1"/>
    <property type="molecule type" value="Genomic_DNA"/>
</dbReference>
<proteinExistence type="inferred from homology"/>